<evidence type="ECO:0000313" key="2">
    <source>
        <dbReference type="Proteomes" id="UP000481033"/>
    </source>
</evidence>
<protein>
    <submittedName>
        <fullName evidence="1">Uncharacterized protein</fullName>
    </submittedName>
</protein>
<name>A0A6M0RPY8_9CYAN</name>
<dbReference type="RefSeq" id="WP_163700654.1">
    <property type="nucleotide sequence ID" value="NZ_QXHD01000004.1"/>
</dbReference>
<dbReference type="Proteomes" id="UP000481033">
    <property type="component" value="Unassembled WGS sequence"/>
</dbReference>
<dbReference type="AlphaFoldDB" id="A0A6M0RPY8"/>
<dbReference type="EMBL" id="QXHD01000004">
    <property type="protein sequence ID" value="NEZ58229.1"/>
    <property type="molecule type" value="Genomic_DNA"/>
</dbReference>
<organism evidence="1 2">
    <name type="scientific">Adonisia turfae CCMR0081</name>
    <dbReference type="NCBI Taxonomy" id="2292702"/>
    <lineage>
        <taxon>Bacteria</taxon>
        <taxon>Bacillati</taxon>
        <taxon>Cyanobacteriota</taxon>
        <taxon>Adonisia</taxon>
        <taxon>Adonisia turfae</taxon>
    </lineage>
</organism>
<comment type="caution">
    <text evidence="1">The sequence shown here is derived from an EMBL/GenBank/DDBJ whole genome shotgun (WGS) entry which is preliminary data.</text>
</comment>
<reference evidence="1 2" key="1">
    <citation type="journal article" date="2020" name="Microb. Ecol.">
        <title>Ecogenomics of the Marine Benthic Filamentous Cyanobacterium Adonisia.</title>
        <authorList>
            <person name="Walter J.M."/>
            <person name="Coutinho F.H."/>
            <person name="Leomil L."/>
            <person name="Hargreaves P.I."/>
            <person name="Campeao M.E."/>
            <person name="Vieira V.V."/>
            <person name="Silva B.S."/>
            <person name="Fistarol G.O."/>
            <person name="Salomon P.S."/>
            <person name="Sawabe T."/>
            <person name="Mino S."/>
            <person name="Hosokawa M."/>
            <person name="Miyashita H."/>
            <person name="Maruyama F."/>
            <person name="van Verk M.C."/>
            <person name="Dutilh B.E."/>
            <person name="Thompson C.C."/>
            <person name="Thompson F.L."/>
        </authorList>
    </citation>
    <scope>NUCLEOTIDE SEQUENCE [LARGE SCALE GENOMIC DNA]</scope>
    <source>
        <strain evidence="1 2">CCMR0081</strain>
    </source>
</reference>
<accession>A0A6M0RPY8</accession>
<keyword evidence="2" id="KW-1185">Reference proteome</keyword>
<proteinExistence type="predicted"/>
<evidence type="ECO:0000313" key="1">
    <source>
        <dbReference type="EMBL" id="NEZ58229.1"/>
    </source>
</evidence>
<sequence length="80" mass="8784">MEIDCLSDGRFLYCFDCIIEASEIKSSVVVIRGGLWGGVTLAACDRPLSLTVDVPQDLSTGVNWNTHCSRDRDIVLPLKV</sequence>
<gene>
    <name evidence="1" type="ORF">DXZ20_21805</name>
</gene>